<evidence type="ECO:0000256" key="3">
    <source>
        <dbReference type="SAM" id="SignalP"/>
    </source>
</evidence>
<protein>
    <recommendedName>
        <fullName evidence="6">Transmembrane protein</fullName>
    </recommendedName>
</protein>
<reference evidence="5" key="1">
    <citation type="submission" date="2017-12" db="EMBL/GenBank/DDBJ databases">
        <authorList>
            <consortium name="DOE Joint Genome Institute"/>
            <person name="Mondo S.J."/>
            <person name="Kjaerbolling I."/>
            <person name="Vesth T.C."/>
            <person name="Frisvad J.C."/>
            <person name="Nybo J.L."/>
            <person name="Theobald S."/>
            <person name="Kuo A."/>
            <person name="Bowyer P."/>
            <person name="Matsuda Y."/>
            <person name="Lyhne E.K."/>
            <person name="Kogle M.E."/>
            <person name="Clum A."/>
            <person name="Lipzen A."/>
            <person name="Salamov A."/>
            <person name="Ngan C.Y."/>
            <person name="Daum C."/>
            <person name="Chiniquy J."/>
            <person name="Barry K."/>
            <person name="LaButti K."/>
            <person name="Haridas S."/>
            <person name="Simmons B.A."/>
            <person name="Magnuson J.K."/>
            <person name="Mortensen U.H."/>
            <person name="Larsen T.O."/>
            <person name="Grigoriev I.V."/>
            <person name="Baker S.E."/>
            <person name="Andersen M.R."/>
            <person name="Nordberg H.P."/>
            <person name="Cantor M.N."/>
            <person name="Hua S.X."/>
        </authorList>
    </citation>
    <scope>NUCLEOTIDE SEQUENCE [LARGE SCALE GENOMIC DNA]</scope>
    <source>
        <strain evidence="5">IBT 19404</strain>
    </source>
</reference>
<feature type="compositionally biased region" description="Basic and acidic residues" evidence="1">
    <location>
        <begin position="50"/>
        <end position="114"/>
    </location>
</feature>
<feature type="region of interest" description="Disordered" evidence="1">
    <location>
        <begin position="40"/>
        <end position="173"/>
    </location>
</feature>
<dbReference type="InterPro" id="IPR051009">
    <property type="entry name" value="PRM"/>
</dbReference>
<evidence type="ECO:0000313" key="4">
    <source>
        <dbReference type="EMBL" id="PLN76429.1"/>
    </source>
</evidence>
<keyword evidence="2" id="KW-0812">Transmembrane</keyword>
<dbReference type="OrthoDB" id="4065319at2759"/>
<sequence>MILFPARRTGARRSSWMLLVVLVIALCVVSAVAQDKNAVDNPDAATTDVTKPEPKETAKEPAKEPAKETAKETAKEPEKEPEKETATEEPPSKETSSEETSSEEKTTEEKKTEEPTTDLKPTSTKTSESETTTDAESTTSETTSSSESASSSKTADHPEITVPPTADAPYMQKSNTPEGTVFIAVGAVLGFLGFAVLAWRGMVAWSVNRSVRQAALMHSSESKGLLRSRRKRSTVRAQGPVAPVSLEKMSGNKRASRMHQQSSKVPSSSSGLFFSPTAGMQSSGNRASNYLPAGYYAAGNATAGGSGSGGGGHHTHFSDLPGIGPQSQGYTRTKSGPSPPGTPTQQQQQYHTPSGATHEYPHSGPRAPYYGSSNSDINLSHAPQGRTPSAYLEDLFENHAPQRNQNKRYRG</sequence>
<feature type="region of interest" description="Disordered" evidence="1">
    <location>
        <begin position="248"/>
        <end position="273"/>
    </location>
</feature>
<feature type="compositionally biased region" description="Low complexity" evidence="1">
    <location>
        <begin position="122"/>
        <end position="153"/>
    </location>
</feature>
<keyword evidence="2" id="KW-1133">Transmembrane helix</keyword>
<dbReference type="PANTHER" id="PTHR36089">
    <property type="entry name" value="CHITIN SYNTHASE 3 COMPLEX PROTEIN CSI2-RELATED"/>
    <property type="match status" value="1"/>
</dbReference>
<keyword evidence="3" id="KW-0732">Signal</keyword>
<dbReference type="Proteomes" id="UP000235023">
    <property type="component" value="Unassembled WGS sequence"/>
</dbReference>
<name>A0A2J5HHF2_9EURO</name>
<evidence type="ECO:0008006" key="6">
    <source>
        <dbReference type="Google" id="ProtNLM"/>
    </source>
</evidence>
<dbReference type="AlphaFoldDB" id="A0A2J5HHF2"/>
<feature type="transmembrane region" description="Helical" evidence="2">
    <location>
        <begin position="179"/>
        <end position="199"/>
    </location>
</feature>
<proteinExistence type="predicted"/>
<evidence type="ECO:0000256" key="1">
    <source>
        <dbReference type="SAM" id="MobiDB-lite"/>
    </source>
</evidence>
<feature type="compositionally biased region" description="Low complexity" evidence="1">
    <location>
        <begin position="262"/>
        <end position="273"/>
    </location>
</feature>
<organism evidence="4 5">
    <name type="scientific">Aspergillus taichungensis</name>
    <dbReference type="NCBI Taxonomy" id="482145"/>
    <lineage>
        <taxon>Eukaryota</taxon>
        <taxon>Fungi</taxon>
        <taxon>Dikarya</taxon>
        <taxon>Ascomycota</taxon>
        <taxon>Pezizomycotina</taxon>
        <taxon>Eurotiomycetes</taxon>
        <taxon>Eurotiomycetidae</taxon>
        <taxon>Eurotiales</taxon>
        <taxon>Aspergillaceae</taxon>
        <taxon>Aspergillus</taxon>
        <taxon>Aspergillus subgen. Circumdati</taxon>
    </lineage>
</organism>
<gene>
    <name evidence="4" type="ORF">BDW42DRAFT_20902</name>
</gene>
<keyword evidence="5" id="KW-1185">Reference proteome</keyword>
<evidence type="ECO:0000256" key="2">
    <source>
        <dbReference type="SAM" id="Phobius"/>
    </source>
</evidence>
<dbReference type="GO" id="GO:0000324">
    <property type="term" value="C:fungal-type vacuole"/>
    <property type="evidence" value="ECO:0007669"/>
    <property type="project" value="TreeGrafter"/>
</dbReference>
<feature type="chain" id="PRO_5014367342" description="Transmembrane protein" evidence="3">
    <location>
        <begin position="34"/>
        <end position="411"/>
    </location>
</feature>
<evidence type="ECO:0000313" key="5">
    <source>
        <dbReference type="Proteomes" id="UP000235023"/>
    </source>
</evidence>
<dbReference type="EMBL" id="KZ559618">
    <property type="protein sequence ID" value="PLN76429.1"/>
    <property type="molecule type" value="Genomic_DNA"/>
</dbReference>
<feature type="region of interest" description="Disordered" evidence="1">
    <location>
        <begin position="305"/>
        <end position="411"/>
    </location>
</feature>
<feature type="compositionally biased region" description="Low complexity" evidence="1">
    <location>
        <begin position="343"/>
        <end position="355"/>
    </location>
</feature>
<feature type="compositionally biased region" description="Polar residues" evidence="1">
    <location>
        <begin position="325"/>
        <end position="334"/>
    </location>
</feature>
<feature type="signal peptide" evidence="3">
    <location>
        <begin position="1"/>
        <end position="33"/>
    </location>
</feature>
<accession>A0A2J5HHF2</accession>
<dbReference type="PANTHER" id="PTHR36089:SF1">
    <property type="entry name" value="CHITIN SYNTHASE 3 COMPLEX PROTEIN CSI2-RELATED"/>
    <property type="match status" value="1"/>
</dbReference>
<keyword evidence="2" id="KW-0472">Membrane</keyword>